<reference evidence="7 8" key="1">
    <citation type="submission" date="2020-08" db="EMBL/GenBank/DDBJ databases">
        <title>Sequencing the genomes of 1000 actinobacteria strains.</title>
        <authorList>
            <person name="Klenk H.-P."/>
        </authorList>
    </citation>
    <scope>NUCLEOTIDE SEQUENCE [LARGE SCALE GENOMIC DNA]</scope>
    <source>
        <strain evidence="7 8">DSM 43149</strain>
    </source>
</reference>
<keyword evidence="4" id="KW-0949">S-adenosyl-L-methionine</keyword>
<dbReference type="PROSITE" id="PS00092">
    <property type="entry name" value="N6_MTASE"/>
    <property type="match status" value="1"/>
</dbReference>
<keyword evidence="3 7" id="KW-0808">Transferase</keyword>
<feature type="domain" description="Methyltransferase small" evidence="6">
    <location>
        <begin position="103"/>
        <end position="199"/>
    </location>
</feature>
<dbReference type="Pfam" id="PF05175">
    <property type="entry name" value="MTS"/>
    <property type="match status" value="1"/>
</dbReference>
<dbReference type="AlphaFoldDB" id="A0A7W7HV94"/>
<dbReference type="InterPro" id="IPR002052">
    <property type="entry name" value="DNA_methylase_N6_adenine_CS"/>
</dbReference>
<accession>A0A7W7HV94</accession>
<dbReference type="Proteomes" id="UP000578112">
    <property type="component" value="Unassembled WGS sequence"/>
</dbReference>
<dbReference type="EMBL" id="JACHNH010000001">
    <property type="protein sequence ID" value="MBB4761447.1"/>
    <property type="molecule type" value="Genomic_DNA"/>
</dbReference>
<dbReference type="EC" id="2.1.1.297" evidence="1"/>
<dbReference type="InterPro" id="IPR004556">
    <property type="entry name" value="HemK-like"/>
</dbReference>
<proteinExistence type="predicted"/>
<protein>
    <recommendedName>
        <fullName evidence="1">peptide chain release factor N(5)-glutamine methyltransferase</fullName>
        <ecNumber evidence="1">2.1.1.297</ecNumber>
    </recommendedName>
</protein>
<dbReference type="RefSeq" id="WP_184991856.1">
    <property type="nucleotide sequence ID" value="NZ_BOMK01000072.1"/>
</dbReference>
<comment type="caution">
    <text evidence="7">The sequence shown here is derived from an EMBL/GenBank/DDBJ whole genome shotgun (WGS) entry which is preliminary data.</text>
</comment>
<evidence type="ECO:0000313" key="8">
    <source>
        <dbReference type="Proteomes" id="UP000578112"/>
    </source>
</evidence>
<evidence type="ECO:0000256" key="5">
    <source>
        <dbReference type="ARBA" id="ARBA00048391"/>
    </source>
</evidence>
<dbReference type="GO" id="GO:0003676">
    <property type="term" value="F:nucleic acid binding"/>
    <property type="evidence" value="ECO:0007669"/>
    <property type="project" value="InterPro"/>
</dbReference>
<dbReference type="InterPro" id="IPR029063">
    <property type="entry name" value="SAM-dependent_MTases_sf"/>
</dbReference>
<dbReference type="CDD" id="cd02440">
    <property type="entry name" value="AdoMet_MTases"/>
    <property type="match status" value="1"/>
</dbReference>
<evidence type="ECO:0000259" key="6">
    <source>
        <dbReference type="Pfam" id="PF05175"/>
    </source>
</evidence>
<evidence type="ECO:0000256" key="1">
    <source>
        <dbReference type="ARBA" id="ARBA00012771"/>
    </source>
</evidence>
<evidence type="ECO:0000313" key="7">
    <source>
        <dbReference type="EMBL" id="MBB4761447.1"/>
    </source>
</evidence>
<dbReference type="GO" id="GO:0102559">
    <property type="term" value="F:peptide chain release factor N(5)-glutamine methyltransferase activity"/>
    <property type="evidence" value="ECO:0007669"/>
    <property type="project" value="UniProtKB-EC"/>
</dbReference>
<dbReference type="SUPFAM" id="SSF53335">
    <property type="entry name" value="S-adenosyl-L-methionine-dependent methyltransferases"/>
    <property type="match status" value="1"/>
</dbReference>
<dbReference type="PANTHER" id="PTHR18895">
    <property type="entry name" value="HEMK METHYLTRANSFERASE"/>
    <property type="match status" value="1"/>
</dbReference>
<organism evidence="7 8">
    <name type="scientific">Actinoplanes digitatis</name>
    <dbReference type="NCBI Taxonomy" id="1868"/>
    <lineage>
        <taxon>Bacteria</taxon>
        <taxon>Bacillati</taxon>
        <taxon>Actinomycetota</taxon>
        <taxon>Actinomycetes</taxon>
        <taxon>Micromonosporales</taxon>
        <taxon>Micromonosporaceae</taxon>
        <taxon>Actinoplanes</taxon>
    </lineage>
</organism>
<dbReference type="Gene3D" id="3.40.50.150">
    <property type="entry name" value="Vaccinia Virus protein VP39"/>
    <property type="match status" value="1"/>
</dbReference>
<dbReference type="InterPro" id="IPR007848">
    <property type="entry name" value="Small_mtfrase_dom"/>
</dbReference>
<keyword evidence="8" id="KW-1185">Reference proteome</keyword>
<dbReference type="GO" id="GO:0032259">
    <property type="term" value="P:methylation"/>
    <property type="evidence" value="ECO:0007669"/>
    <property type="project" value="UniProtKB-KW"/>
</dbReference>
<sequence length="285" mass="30160">MTIGQLIDTAVGPIALGMSPTPHRDAEELYALAAGIAITEIDRDAEPDDKTAEEFQRLTDSRISGVPMAYLTGVAPFAGLELRVGAGVFVPRRDFSDPVEPALEHVRATTAPLIVDLCAGAGAVALAVAHRRPDAEVHAVEIDEQAYGFAELNAADRVAAGDTAIHLHRGDVTAPDVLAELNGRVDVVVTNPPFVPEHAQLPPEFAVHQPRIAIYAGPDGLDVIRGAVDTAARLLRPGGALVLEHGHLHGETMPALFAADTRFTGVTLHPDRFGYPLYLLALRAG</sequence>
<name>A0A7W7HV94_9ACTN</name>
<dbReference type="PANTHER" id="PTHR18895:SF74">
    <property type="entry name" value="MTRF1L RELEASE FACTOR GLUTAMINE METHYLTRANSFERASE"/>
    <property type="match status" value="1"/>
</dbReference>
<comment type="catalytic activity">
    <reaction evidence="5">
        <text>L-glutaminyl-[peptide chain release factor] + S-adenosyl-L-methionine = N(5)-methyl-L-glutaminyl-[peptide chain release factor] + S-adenosyl-L-homocysteine + H(+)</text>
        <dbReference type="Rhea" id="RHEA:42896"/>
        <dbReference type="Rhea" id="RHEA-COMP:10271"/>
        <dbReference type="Rhea" id="RHEA-COMP:10272"/>
        <dbReference type="ChEBI" id="CHEBI:15378"/>
        <dbReference type="ChEBI" id="CHEBI:30011"/>
        <dbReference type="ChEBI" id="CHEBI:57856"/>
        <dbReference type="ChEBI" id="CHEBI:59789"/>
        <dbReference type="ChEBI" id="CHEBI:61891"/>
        <dbReference type="EC" id="2.1.1.297"/>
    </reaction>
</comment>
<evidence type="ECO:0000256" key="2">
    <source>
        <dbReference type="ARBA" id="ARBA00022603"/>
    </source>
</evidence>
<gene>
    <name evidence="7" type="ORF">BJ971_002003</name>
</gene>
<evidence type="ECO:0000256" key="3">
    <source>
        <dbReference type="ARBA" id="ARBA00022679"/>
    </source>
</evidence>
<dbReference type="InterPro" id="IPR050320">
    <property type="entry name" value="N5-glutamine_MTase"/>
</dbReference>
<keyword evidence="2 7" id="KW-0489">Methyltransferase</keyword>
<dbReference type="NCBIfam" id="TIGR00536">
    <property type="entry name" value="hemK_fam"/>
    <property type="match status" value="1"/>
</dbReference>
<dbReference type="Gene3D" id="1.10.8.10">
    <property type="entry name" value="DNA helicase RuvA subunit, C-terminal domain"/>
    <property type="match status" value="1"/>
</dbReference>
<evidence type="ECO:0000256" key="4">
    <source>
        <dbReference type="ARBA" id="ARBA00022691"/>
    </source>
</evidence>